<reference evidence="8 9" key="1">
    <citation type="submission" date="2014-09" db="EMBL/GenBank/DDBJ databases">
        <title>Using Illumina technology Improving SMRT sequencing Genome Assembly by RASTools.</title>
        <authorList>
            <person name="Zhou Y."/>
            <person name="Ma T."/>
            <person name="Liu T."/>
        </authorList>
    </citation>
    <scope>NUCLEOTIDE SEQUENCE [LARGE SCALE GENOMIC DNA]</scope>
    <source>
        <strain evidence="8 9">ATCC 55669</strain>
    </source>
</reference>
<dbReference type="STRING" id="1549858.MC45_06620"/>
<dbReference type="RefSeq" id="WP_038661030.1">
    <property type="nucleotide sequence ID" value="NZ_CP009571.1"/>
</dbReference>
<dbReference type="AlphaFoldDB" id="A0A097EEW6"/>
<feature type="region of interest" description="Disordered" evidence="5">
    <location>
        <begin position="23"/>
        <end position="59"/>
    </location>
</feature>
<dbReference type="KEGG" id="stax:MC45_06620"/>
<dbReference type="EMBL" id="CP009571">
    <property type="protein sequence ID" value="AIT06118.1"/>
    <property type="molecule type" value="Genomic_DNA"/>
</dbReference>
<evidence type="ECO:0000256" key="2">
    <source>
        <dbReference type="ARBA" id="ARBA00008681"/>
    </source>
</evidence>
<comment type="similarity">
    <text evidence="2">Belongs to the rickettsiale 17 kDa surface antigen family.</text>
</comment>
<sequence>MKTGFLAVLATVAMVSPIAMEPASAQRGDRYQDQRRDNRWQGDNDGNWDPANSYRDGRYRERRLGRDDRIYRGRDGRAYCKRNDGTTGLVVGAVGGGVLGNLVGGGTLGTLLGAGGGALLGRSVDRGKVKCR</sequence>
<evidence type="ECO:0000256" key="1">
    <source>
        <dbReference type="ARBA" id="ARBA00004459"/>
    </source>
</evidence>
<evidence type="ECO:0000313" key="8">
    <source>
        <dbReference type="EMBL" id="AIT06118.1"/>
    </source>
</evidence>
<protein>
    <recommendedName>
        <fullName evidence="3">17 kDa surface antigen</fullName>
    </recommendedName>
</protein>
<organism evidence="8 9">
    <name type="scientific">Sphingomonas taxi</name>
    <dbReference type="NCBI Taxonomy" id="1549858"/>
    <lineage>
        <taxon>Bacteria</taxon>
        <taxon>Pseudomonadati</taxon>
        <taxon>Pseudomonadota</taxon>
        <taxon>Alphaproteobacteria</taxon>
        <taxon>Sphingomonadales</taxon>
        <taxon>Sphingomonadaceae</taxon>
        <taxon>Sphingomonas</taxon>
    </lineage>
</organism>
<dbReference type="HOGENOM" id="CLU_115318_0_0_5"/>
<feature type="signal peptide" evidence="6">
    <location>
        <begin position="1"/>
        <end position="25"/>
    </location>
</feature>
<feature type="domain" description="Glycine zipper 2TM" evidence="7">
    <location>
        <begin position="88"/>
        <end position="124"/>
    </location>
</feature>
<name>A0A097EEW6_9SPHN</name>
<evidence type="ECO:0000313" key="9">
    <source>
        <dbReference type="Proteomes" id="UP000033200"/>
    </source>
</evidence>
<accession>A0A097EEW6</accession>
<comment type="subcellular location">
    <subcellularLocation>
        <location evidence="1">Cell outer membrane</location>
        <topology evidence="1">Lipid-anchor</topology>
    </subcellularLocation>
</comment>
<proteinExistence type="inferred from homology"/>
<keyword evidence="6" id="KW-0732">Signal</keyword>
<evidence type="ECO:0000256" key="3">
    <source>
        <dbReference type="ARBA" id="ARBA00015281"/>
    </source>
</evidence>
<keyword evidence="4" id="KW-0449">Lipoprotein</keyword>
<evidence type="ECO:0000256" key="4">
    <source>
        <dbReference type="ARBA" id="ARBA00023288"/>
    </source>
</evidence>
<dbReference type="InterPro" id="IPR008816">
    <property type="entry name" value="Gly_zipper_2TM_dom"/>
</dbReference>
<dbReference type="Pfam" id="PF05433">
    <property type="entry name" value="Rick_17kDa_Anti"/>
    <property type="match status" value="1"/>
</dbReference>
<gene>
    <name evidence="8" type="ORF">MC45_06620</name>
</gene>
<dbReference type="Proteomes" id="UP000033200">
    <property type="component" value="Chromosome"/>
</dbReference>
<keyword evidence="9" id="KW-1185">Reference proteome</keyword>
<evidence type="ECO:0000256" key="6">
    <source>
        <dbReference type="SAM" id="SignalP"/>
    </source>
</evidence>
<evidence type="ECO:0000256" key="5">
    <source>
        <dbReference type="SAM" id="MobiDB-lite"/>
    </source>
</evidence>
<dbReference type="GO" id="GO:0009279">
    <property type="term" value="C:cell outer membrane"/>
    <property type="evidence" value="ECO:0007669"/>
    <property type="project" value="UniProtKB-SubCell"/>
</dbReference>
<feature type="chain" id="PRO_5001934175" description="17 kDa surface antigen" evidence="6">
    <location>
        <begin position="26"/>
        <end position="132"/>
    </location>
</feature>
<dbReference type="eggNOG" id="COG3134">
    <property type="taxonomic scope" value="Bacteria"/>
</dbReference>
<evidence type="ECO:0000259" key="7">
    <source>
        <dbReference type="Pfam" id="PF05433"/>
    </source>
</evidence>
<feature type="compositionally biased region" description="Basic and acidic residues" evidence="5">
    <location>
        <begin position="27"/>
        <end position="42"/>
    </location>
</feature>